<evidence type="ECO:0000256" key="1">
    <source>
        <dbReference type="SAM" id="Phobius"/>
    </source>
</evidence>
<keyword evidence="3" id="KW-1185">Reference proteome</keyword>
<sequence>MTETNHNGKTDGTIIIRQSPLKAFGVICGFIVGLTVYFLFFGAMPALMYRAGGPGGYASHRMPPILSNITGLSLFIAPFVQIPTTLFALIGGLIRNKIISNCIAWPLPILQILWMICEIPHGETTRGVGTLLTTRASPFSLKLIITLESYLIPCLMSVIWVYFIVQIFIPTVKNSVEHAP</sequence>
<organism evidence="2 3">
    <name type="scientific">Kozakia baliensis</name>
    <dbReference type="NCBI Taxonomy" id="153496"/>
    <lineage>
        <taxon>Bacteria</taxon>
        <taxon>Pseudomonadati</taxon>
        <taxon>Pseudomonadota</taxon>
        <taxon>Alphaproteobacteria</taxon>
        <taxon>Acetobacterales</taxon>
        <taxon>Acetobacteraceae</taxon>
        <taxon>Kozakia</taxon>
    </lineage>
</organism>
<dbReference type="AlphaFoldDB" id="A0A1D8UYU1"/>
<proteinExistence type="predicted"/>
<evidence type="ECO:0000313" key="2">
    <source>
        <dbReference type="EMBL" id="AOX18771.1"/>
    </source>
</evidence>
<accession>A0A1D8UYU1</accession>
<keyword evidence="1" id="KW-0472">Membrane</keyword>
<keyword evidence="2" id="KW-0614">Plasmid</keyword>
<dbReference type="KEGG" id="kba:A0U89_15845"/>
<keyword evidence="1" id="KW-1133">Transmembrane helix</keyword>
<reference evidence="2 3" key="1">
    <citation type="journal article" date="2016" name="Microb. Cell Fact.">
        <title>Dissection of exopolysaccharide biosynthesis in Kozakia baliensis.</title>
        <authorList>
            <person name="Brandt J.U."/>
            <person name="Jakob F."/>
            <person name="Behr J."/>
            <person name="Geissler A.J."/>
            <person name="Vogel R.F."/>
        </authorList>
    </citation>
    <scope>NUCLEOTIDE SEQUENCE [LARGE SCALE GENOMIC DNA]</scope>
    <source>
        <strain evidence="2 3">DSM 14400</strain>
        <plasmid evidence="3">Plasmid pkb14400_3</plasmid>
    </source>
</reference>
<gene>
    <name evidence="2" type="ORF">A0U89_15845</name>
</gene>
<feature type="transmembrane region" description="Helical" evidence="1">
    <location>
        <begin position="69"/>
        <end position="91"/>
    </location>
</feature>
<feature type="transmembrane region" description="Helical" evidence="1">
    <location>
        <begin position="150"/>
        <end position="169"/>
    </location>
</feature>
<name>A0A1D8UYU1_9PROT</name>
<keyword evidence="1" id="KW-0812">Transmembrane</keyword>
<protein>
    <submittedName>
        <fullName evidence="2">Uncharacterized protein</fullName>
    </submittedName>
</protein>
<geneLocation type="plasmid" evidence="3">
    <name>pkb14400_3</name>
</geneLocation>
<dbReference type="Proteomes" id="UP000179145">
    <property type="component" value="Plasmid pKB14400_3"/>
</dbReference>
<dbReference type="EMBL" id="CP014677">
    <property type="protein sequence ID" value="AOX18771.1"/>
    <property type="molecule type" value="Genomic_DNA"/>
</dbReference>
<evidence type="ECO:0000313" key="3">
    <source>
        <dbReference type="Proteomes" id="UP000179145"/>
    </source>
</evidence>
<feature type="transmembrane region" description="Helical" evidence="1">
    <location>
        <begin position="23"/>
        <end position="49"/>
    </location>
</feature>